<dbReference type="PANTHER" id="PTHR11699">
    <property type="entry name" value="ALDEHYDE DEHYDROGENASE-RELATED"/>
    <property type="match status" value="1"/>
</dbReference>
<dbReference type="SUPFAM" id="SSF53720">
    <property type="entry name" value="ALDH-like"/>
    <property type="match status" value="1"/>
</dbReference>
<comment type="caution">
    <text evidence="2">The sequence shown here is derived from an EMBL/GenBank/DDBJ whole genome shotgun (WGS) entry which is preliminary data.</text>
</comment>
<feature type="domain" description="Aldehyde dehydrogenase" evidence="1">
    <location>
        <begin position="2"/>
        <end position="45"/>
    </location>
</feature>
<evidence type="ECO:0000259" key="1">
    <source>
        <dbReference type="Pfam" id="PF00171"/>
    </source>
</evidence>
<organism evidence="2 3">
    <name type="scientific">Trifolium pratense</name>
    <name type="common">Red clover</name>
    <dbReference type="NCBI Taxonomy" id="57577"/>
    <lineage>
        <taxon>Eukaryota</taxon>
        <taxon>Viridiplantae</taxon>
        <taxon>Streptophyta</taxon>
        <taxon>Embryophyta</taxon>
        <taxon>Tracheophyta</taxon>
        <taxon>Spermatophyta</taxon>
        <taxon>Magnoliopsida</taxon>
        <taxon>eudicotyledons</taxon>
        <taxon>Gunneridae</taxon>
        <taxon>Pentapetalae</taxon>
        <taxon>rosids</taxon>
        <taxon>fabids</taxon>
        <taxon>Fabales</taxon>
        <taxon>Fabaceae</taxon>
        <taxon>Papilionoideae</taxon>
        <taxon>50 kb inversion clade</taxon>
        <taxon>NPAAA clade</taxon>
        <taxon>Hologalegina</taxon>
        <taxon>IRL clade</taxon>
        <taxon>Trifolieae</taxon>
        <taxon>Trifolium</taxon>
    </lineage>
</organism>
<dbReference type="Pfam" id="PF00171">
    <property type="entry name" value="Aldedh"/>
    <property type="match status" value="1"/>
</dbReference>
<reference evidence="2 3" key="1">
    <citation type="journal article" date="2014" name="Am. J. Bot.">
        <title>Genome assembly and annotation for red clover (Trifolium pratense; Fabaceae).</title>
        <authorList>
            <person name="Istvanek J."/>
            <person name="Jaros M."/>
            <person name="Krenek A."/>
            <person name="Repkova J."/>
        </authorList>
    </citation>
    <scope>NUCLEOTIDE SEQUENCE [LARGE SCALE GENOMIC DNA]</scope>
    <source>
        <strain evidence="3">cv. Tatra</strain>
        <tissue evidence="2">Young leaves</tissue>
    </source>
</reference>
<sequence length="47" mass="5235">KTFETVDPRTEEVITKIAEATKEDVDIAVKAAREAFDFGPWPRMPGA</sequence>
<dbReference type="EMBL" id="ASHM01116996">
    <property type="protein sequence ID" value="PNX70903.1"/>
    <property type="molecule type" value="Genomic_DNA"/>
</dbReference>
<dbReference type="InterPro" id="IPR016162">
    <property type="entry name" value="Ald_DH_N"/>
</dbReference>
<dbReference type="Proteomes" id="UP000236291">
    <property type="component" value="Unassembled WGS sequence"/>
</dbReference>
<dbReference type="InterPro" id="IPR016161">
    <property type="entry name" value="Ald_DH/histidinol_DH"/>
</dbReference>
<dbReference type="AlphaFoldDB" id="A0A2K3KXA2"/>
<reference evidence="2 3" key="2">
    <citation type="journal article" date="2017" name="Front. Plant Sci.">
        <title>Gene Classification and Mining of Molecular Markers Useful in Red Clover (Trifolium pratense) Breeding.</title>
        <authorList>
            <person name="Istvanek J."/>
            <person name="Dluhosova J."/>
            <person name="Dluhos P."/>
            <person name="Patkova L."/>
            <person name="Nedelnik J."/>
            <person name="Repkova J."/>
        </authorList>
    </citation>
    <scope>NUCLEOTIDE SEQUENCE [LARGE SCALE GENOMIC DNA]</scope>
    <source>
        <strain evidence="3">cv. Tatra</strain>
        <tissue evidence="2">Young leaves</tissue>
    </source>
</reference>
<feature type="non-terminal residue" evidence="2">
    <location>
        <position position="1"/>
    </location>
</feature>
<proteinExistence type="predicted"/>
<feature type="non-terminal residue" evidence="2">
    <location>
        <position position="47"/>
    </location>
</feature>
<dbReference type="Gene3D" id="3.40.605.10">
    <property type="entry name" value="Aldehyde Dehydrogenase, Chain A, domain 1"/>
    <property type="match status" value="1"/>
</dbReference>
<dbReference type="InterPro" id="IPR015590">
    <property type="entry name" value="Aldehyde_DH_dom"/>
</dbReference>
<gene>
    <name evidence="2" type="ORF">L195_g057859</name>
</gene>
<dbReference type="STRING" id="57577.A0A2K3KXA2"/>
<evidence type="ECO:0000313" key="2">
    <source>
        <dbReference type="EMBL" id="PNX70903.1"/>
    </source>
</evidence>
<evidence type="ECO:0000313" key="3">
    <source>
        <dbReference type="Proteomes" id="UP000236291"/>
    </source>
</evidence>
<name>A0A2K3KXA2_TRIPR</name>
<accession>A0A2K3KXA2</accession>
<protein>
    <submittedName>
        <fullName evidence="2">Aldehyde dehydrogenase family 2 member c4-like protein</fullName>
    </submittedName>
</protein>
<dbReference type="GO" id="GO:0016491">
    <property type="term" value="F:oxidoreductase activity"/>
    <property type="evidence" value="ECO:0007669"/>
    <property type="project" value="InterPro"/>
</dbReference>